<dbReference type="RefSeq" id="WP_250986664.1">
    <property type="nucleotide sequence ID" value="NZ_QFDM01000001.1"/>
</dbReference>
<evidence type="ECO:0000256" key="4">
    <source>
        <dbReference type="ARBA" id="ARBA00022837"/>
    </source>
</evidence>
<organism evidence="6 7">
    <name type="scientific">Methanoculleus oceani</name>
    <dbReference type="NCBI Taxonomy" id="2184756"/>
    <lineage>
        <taxon>Archaea</taxon>
        <taxon>Methanobacteriati</taxon>
        <taxon>Methanobacteriota</taxon>
        <taxon>Stenosarchaea group</taxon>
        <taxon>Methanomicrobia</taxon>
        <taxon>Methanomicrobiales</taxon>
        <taxon>Methanomicrobiaceae</taxon>
        <taxon>Methanoculleus</taxon>
    </lineage>
</organism>
<dbReference type="Pfam" id="PF00884">
    <property type="entry name" value="Sulfatase"/>
    <property type="match status" value="1"/>
</dbReference>
<feature type="domain" description="Sulfatase N-terminal" evidence="5">
    <location>
        <begin position="33"/>
        <end position="463"/>
    </location>
</feature>
<gene>
    <name evidence="6" type="ORF">DIC75_03735</name>
</gene>
<dbReference type="PANTHER" id="PTHR42693">
    <property type="entry name" value="ARYLSULFATASE FAMILY MEMBER"/>
    <property type="match status" value="1"/>
</dbReference>
<dbReference type="CDD" id="cd16025">
    <property type="entry name" value="PAS_like"/>
    <property type="match status" value="1"/>
</dbReference>
<comment type="caution">
    <text evidence="6">The sequence shown here is derived from an EMBL/GenBank/DDBJ whole genome shotgun (WGS) entry which is preliminary data.</text>
</comment>
<evidence type="ECO:0000256" key="3">
    <source>
        <dbReference type="ARBA" id="ARBA00022801"/>
    </source>
</evidence>
<keyword evidence="4" id="KW-0106">Calcium</keyword>
<evidence type="ECO:0000259" key="5">
    <source>
        <dbReference type="Pfam" id="PF00884"/>
    </source>
</evidence>
<name>A0ABD4TBF0_9EURY</name>
<dbReference type="EMBL" id="QFDM01000001">
    <property type="protein sequence ID" value="MCM2465430.1"/>
    <property type="molecule type" value="Genomic_DNA"/>
</dbReference>
<protein>
    <submittedName>
        <fullName evidence="6">Arylsulfatase</fullName>
    </submittedName>
</protein>
<comment type="similarity">
    <text evidence="1">Belongs to the sulfatase family.</text>
</comment>
<dbReference type="GO" id="GO:0046872">
    <property type="term" value="F:metal ion binding"/>
    <property type="evidence" value="ECO:0007669"/>
    <property type="project" value="UniProtKB-KW"/>
</dbReference>
<dbReference type="GO" id="GO:0016787">
    <property type="term" value="F:hydrolase activity"/>
    <property type="evidence" value="ECO:0007669"/>
    <property type="project" value="UniProtKB-KW"/>
</dbReference>
<evidence type="ECO:0000313" key="6">
    <source>
        <dbReference type="EMBL" id="MCM2465430.1"/>
    </source>
</evidence>
<dbReference type="Gene3D" id="3.40.720.10">
    <property type="entry name" value="Alkaline Phosphatase, subunit A"/>
    <property type="match status" value="1"/>
</dbReference>
<dbReference type="Proteomes" id="UP001523230">
    <property type="component" value="Unassembled WGS sequence"/>
</dbReference>
<proteinExistence type="inferred from homology"/>
<reference evidence="6 7" key="1">
    <citation type="submission" date="2018-05" db="EMBL/GenBank/DDBJ databases">
        <title>Isolation and characterization of genus Methanoculleus species and their viruses from deep sea marine sediment offshore southwestern Taiwan.</title>
        <authorList>
            <person name="Wei W.-H."/>
            <person name="Chen W.-C."/>
            <person name="Lai M.-C."/>
            <person name="Chen S.-C."/>
        </authorList>
    </citation>
    <scope>NUCLEOTIDE SEQUENCE [LARGE SCALE GENOMIC DNA]</scope>
    <source>
        <strain evidence="6 7">CWC-02</strain>
    </source>
</reference>
<dbReference type="AlphaFoldDB" id="A0ABD4TBF0"/>
<keyword evidence="3" id="KW-0378">Hydrolase</keyword>
<dbReference type="InterPro" id="IPR050738">
    <property type="entry name" value="Sulfatase"/>
</dbReference>
<evidence type="ECO:0000313" key="7">
    <source>
        <dbReference type="Proteomes" id="UP001523230"/>
    </source>
</evidence>
<keyword evidence="2" id="KW-0479">Metal-binding</keyword>
<dbReference type="PANTHER" id="PTHR42693:SF43">
    <property type="entry name" value="BLL2667 PROTEIN"/>
    <property type="match status" value="1"/>
</dbReference>
<dbReference type="InterPro" id="IPR017850">
    <property type="entry name" value="Alkaline_phosphatase_core_sf"/>
</dbReference>
<dbReference type="PROSITE" id="PS00523">
    <property type="entry name" value="SULFATASE_1"/>
    <property type="match status" value="1"/>
</dbReference>
<evidence type="ECO:0000256" key="2">
    <source>
        <dbReference type="ARBA" id="ARBA00022723"/>
    </source>
</evidence>
<dbReference type="Gene3D" id="3.30.1120.10">
    <property type="match status" value="1"/>
</dbReference>
<accession>A0ABD4TBF0</accession>
<sequence>MSERWKGTVNLDIRDSVPDWEPYLQPQAPADAPNILMIVWDDVGYGAMDVFGGPIETPTMQRIADMGIRYSNFHTTALCSPTRSSLLTGRNATSNNMACITEASAGFPGLSARIPFENGFISEVLNDRGWNTYAIGKWHLTPGEETDMSSWKGRWPLGRGFERYYGFLGGETNQWYPDIVYDNHPMDQPYRPDEGYHFSRDIADRAIEFVRDSKMIAPEKPWFMYFCPGCAHAPHHVFKEWADRYRGRFDEGYEKIREQILKNQKKMGLLPENTGLSPINPHGEPATAGPDGQPWPALDFVPPWDSLNEDEKRLFVRMAEVFAGFVTYTDAQVGRILDYLEESGQLENTIIVVVSDNGSSAEGGPSGSFNENKFFNNVPDTVEANLPHIDELGGPGAYNHYCTGWAWAFDTPFPYWKRFAGYEGGIADMCLVAWPRGISARGEIRRQYVHAVDIVPTLYDLLGLEPPKVLKGYTQSPLEGESFRASFDDPDAPGRETQFYAMLGQRAIYHQGWLANTIHPPLSGWGNYAHDAWELYNLKEDRAQMQNLADEKNDMLELLKGLWFYYAGIYQGMPLDDRSALEIVSTPRPQPSRPRNRYVYYPGTAEVPESVAVNIRGRSYAIAAGAVIDGPEAQGVLFAHGGVGGGHSLYIADGRLHYVYNWLGDAIQKISSSSTVPAGRHVFTAEFARDGEDTETKSAIGTLALYIDMKKVGEGRIRTQPGFFALTGDGLCVGRDSGSPVSPDYSAPFAFMGGTIDRVVIDVSGEHYVDHEKEVAAWIMRD</sequence>
<dbReference type="SUPFAM" id="SSF53649">
    <property type="entry name" value="Alkaline phosphatase-like"/>
    <property type="match status" value="1"/>
</dbReference>
<evidence type="ECO:0000256" key="1">
    <source>
        <dbReference type="ARBA" id="ARBA00008779"/>
    </source>
</evidence>
<keyword evidence="7" id="KW-1185">Reference proteome</keyword>
<dbReference type="InterPro" id="IPR000917">
    <property type="entry name" value="Sulfatase_N"/>
</dbReference>
<dbReference type="InterPro" id="IPR024607">
    <property type="entry name" value="Sulfatase_CS"/>
</dbReference>